<name>A0ABN3EHL8_9ACTN</name>
<proteinExistence type="predicted"/>
<dbReference type="InterPro" id="IPR037883">
    <property type="entry name" value="Knr4/Smi1-like_sf"/>
</dbReference>
<dbReference type="EMBL" id="BAAATR010000024">
    <property type="protein sequence ID" value="GAA2259082.1"/>
    <property type="molecule type" value="Genomic_DNA"/>
</dbReference>
<keyword evidence="3" id="KW-1185">Reference proteome</keyword>
<sequence length="203" mass="22403">MEHPKVAALMRVMPAEYGCDEEIDWPAVEADLGVHLPTDYKAFMAVYGGGGIDGEAGVLLPMAPSEEGFADPGTIPVETANVRFAWKREGGHAALDVDPLDLLAWGVTSGPDILCWLTSDSDPDRWPVVVCRRSDPIFQVHPFGMAEFLRCLCLREFETWPLSLGAGLFGVPPRFVHWRLEQMRWQAGLDPVTGEPASHRNSF</sequence>
<feature type="domain" description="Knr4/Smi1-like" evidence="1">
    <location>
        <begin position="18"/>
        <end position="151"/>
    </location>
</feature>
<evidence type="ECO:0000313" key="3">
    <source>
        <dbReference type="Proteomes" id="UP001500305"/>
    </source>
</evidence>
<dbReference type="RefSeq" id="WP_344638652.1">
    <property type="nucleotide sequence ID" value="NZ_BAAATR010000024.1"/>
</dbReference>
<dbReference type="Gene3D" id="3.40.1580.10">
    <property type="entry name" value="SMI1/KNR4-like"/>
    <property type="match status" value="1"/>
</dbReference>
<evidence type="ECO:0000313" key="2">
    <source>
        <dbReference type="EMBL" id="GAA2259082.1"/>
    </source>
</evidence>
<dbReference type="SMART" id="SM00860">
    <property type="entry name" value="SMI1_KNR4"/>
    <property type="match status" value="1"/>
</dbReference>
<comment type="caution">
    <text evidence="2">The sequence shown here is derived from an EMBL/GenBank/DDBJ whole genome shotgun (WGS) entry which is preliminary data.</text>
</comment>
<evidence type="ECO:0000259" key="1">
    <source>
        <dbReference type="SMART" id="SM00860"/>
    </source>
</evidence>
<dbReference type="InterPro" id="IPR018958">
    <property type="entry name" value="Knr4/Smi1-like_dom"/>
</dbReference>
<gene>
    <name evidence="2" type="ORF">GCM10010430_48910</name>
</gene>
<organism evidence="2 3">
    <name type="scientific">Kitasatospora cystarginea</name>
    <dbReference type="NCBI Taxonomy" id="58350"/>
    <lineage>
        <taxon>Bacteria</taxon>
        <taxon>Bacillati</taxon>
        <taxon>Actinomycetota</taxon>
        <taxon>Actinomycetes</taxon>
        <taxon>Kitasatosporales</taxon>
        <taxon>Streptomycetaceae</taxon>
        <taxon>Kitasatospora</taxon>
    </lineage>
</organism>
<accession>A0ABN3EHL8</accession>
<reference evidence="2 3" key="1">
    <citation type="journal article" date="2019" name="Int. J. Syst. Evol. Microbiol.">
        <title>The Global Catalogue of Microorganisms (GCM) 10K type strain sequencing project: providing services to taxonomists for standard genome sequencing and annotation.</title>
        <authorList>
            <consortium name="The Broad Institute Genomics Platform"/>
            <consortium name="The Broad Institute Genome Sequencing Center for Infectious Disease"/>
            <person name="Wu L."/>
            <person name="Ma J."/>
        </authorList>
    </citation>
    <scope>NUCLEOTIDE SEQUENCE [LARGE SCALE GENOMIC DNA]</scope>
    <source>
        <strain evidence="2 3">JCM 7356</strain>
    </source>
</reference>
<dbReference type="SUPFAM" id="SSF160631">
    <property type="entry name" value="SMI1/KNR4-like"/>
    <property type="match status" value="1"/>
</dbReference>
<dbReference type="Proteomes" id="UP001500305">
    <property type="component" value="Unassembled WGS sequence"/>
</dbReference>
<dbReference type="Pfam" id="PF09346">
    <property type="entry name" value="SMI1_KNR4"/>
    <property type="match status" value="1"/>
</dbReference>
<protein>
    <recommendedName>
        <fullName evidence="1">Knr4/Smi1-like domain-containing protein</fullName>
    </recommendedName>
</protein>